<dbReference type="EMBL" id="JAZAVJ010000147">
    <property type="protein sequence ID" value="KAK7409537.1"/>
    <property type="molecule type" value="Genomic_DNA"/>
</dbReference>
<dbReference type="PANTHER" id="PTHR42085">
    <property type="entry name" value="F-BOX DOMAIN-CONTAINING PROTEIN"/>
    <property type="match status" value="1"/>
</dbReference>
<evidence type="ECO:0000313" key="3">
    <source>
        <dbReference type="Proteomes" id="UP001498476"/>
    </source>
</evidence>
<proteinExistence type="predicted"/>
<keyword evidence="3" id="KW-1185">Reference proteome</keyword>
<reference evidence="2 3" key="1">
    <citation type="journal article" date="2025" name="Microbiol. Resour. Announc.">
        <title>Draft genome sequences for Neonectria magnoliae and Neonectria punicea, canker pathogens of Liriodendron tulipifera and Acer saccharum in West Virginia.</title>
        <authorList>
            <person name="Petronek H.M."/>
            <person name="Kasson M.T."/>
            <person name="Metheny A.M."/>
            <person name="Stauder C.M."/>
            <person name="Lovett B."/>
            <person name="Lynch S.C."/>
            <person name="Garnas J.R."/>
            <person name="Kasson L.R."/>
            <person name="Stajich J.E."/>
        </authorList>
    </citation>
    <scope>NUCLEOTIDE SEQUENCE [LARGE SCALE GENOMIC DNA]</scope>
    <source>
        <strain evidence="2 3">NRRL 64653</strain>
    </source>
</reference>
<feature type="region of interest" description="Disordered" evidence="1">
    <location>
        <begin position="409"/>
        <end position="431"/>
    </location>
</feature>
<comment type="caution">
    <text evidence="2">The sequence shown here is derived from an EMBL/GenBank/DDBJ whole genome shotgun (WGS) entry which is preliminary data.</text>
</comment>
<gene>
    <name evidence="2" type="ORF">QQX98_008257</name>
</gene>
<dbReference type="Proteomes" id="UP001498476">
    <property type="component" value="Unassembled WGS sequence"/>
</dbReference>
<accession>A0ABR1GVH7</accession>
<sequence length="468" mass="53572">MSSPQRNIASVSGRFKSESLSNQIPRWSIQPQGSSPLFAVLPTEIRLQIFSYSLTEDQVPFDRDGQRLYPFAEPKWKICNLPDDTREPGLDLEDVDLDEAYIPFSSYEIPGGDWLRPGTRGRKIQHTSILRTCRRVFVEARDMLMGNATIRFFEGDYNTPRNCNHGRVMDMFTMPRYTANRLTSFHLFIPVHLLEHGYLFQRALDMSPAQDIRITIRVCDWWETDPSAPQLTPYGTGCVNRFEPMQMKQHMELTRDSGDNPRLPIPPIPFRTGARSPRGAWGAALSQLPRLRRFTMDFEYSEEGLAGLLELAEWAHRVWRFRLGGAMKGYYLSTAGIPIKKTTWRGLSTHWRATNWRHNAFHAQRETAGEGTGGETPPCCVRRMALKSKVIGPQMYTFTVTWTARKLEPEDGSDPSILGPEALSDHWNELPTDGIAEPLSLDDWYSGEWPSYERLHPNRSSSVGQPQY</sequence>
<dbReference type="InterPro" id="IPR038883">
    <property type="entry name" value="AN11006-like"/>
</dbReference>
<organism evidence="2 3">
    <name type="scientific">Neonectria punicea</name>
    <dbReference type="NCBI Taxonomy" id="979145"/>
    <lineage>
        <taxon>Eukaryota</taxon>
        <taxon>Fungi</taxon>
        <taxon>Dikarya</taxon>
        <taxon>Ascomycota</taxon>
        <taxon>Pezizomycotina</taxon>
        <taxon>Sordariomycetes</taxon>
        <taxon>Hypocreomycetidae</taxon>
        <taxon>Hypocreales</taxon>
        <taxon>Nectriaceae</taxon>
        <taxon>Neonectria</taxon>
    </lineage>
</organism>
<evidence type="ECO:0000256" key="1">
    <source>
        <dbReference type="SAM" id="MobiDB-lite"/>
    </source>
</evidence>
<name>A0ABR1GVH7_9HYPO</name>
<protein>
    <submittedName>
        <fullName evidence="2">Uncharacterized protein</fullName>
    </submittedName>
</protein>
<dbReference type="PANTHER" id="PTHR42085:SF2">
    <property type="entry name" value="F-BOX DOMAIN-CONTAINING PROTEIN"/>
    <property type="match status" value="1"/>
</dbReference>
<evidence type="ECO:0000313" key="2">
    <source>
        <dbReference type="EMBL" id="KAK7409537.1"/>
    </source>
</evidence>